<organism evidence="3 4">
    <name type="scientific">Dissostichus mawsoni</name>
    <name type="common">Antarctic cod</name>
    <dbReference type="NCBI Taxonomy" id="36200"/>
    <lineage>
        <taxon>Eukaryota</taxon>
        <taxon>Metazoa</taxon>
        <taxon>Chordata</taxon>
        <taxon>Craniata</taxon>
        <taxon>Vertebrata</taxon>
        <taxon>Euteleostomi</taxon>
        <taxon>Actinopterygii</taxon>
        <taxon>Neopterygii</taxon>
        <taxon>Teleostei</taxon>
        <taxon>Neoteleostei</taxon>
        <taxon>Acanthomorphata</taxon>
        <taxon>Eupercaria</taxon>
        <taxon>Perciformes</taxon>
        <taxon>Notothenioidei</taxon>
        <taxon>Nototheniidae</taxon>
        <taxon>Dissostichus</taxon>
    </lineage>
</organism>
<evidence type="ECO:0000313" key="4">
    <source>
        <dbReference type="Proteomes" id="UP000518266"/>
    </source>
</evidence>
<feature type="compositionally biased region" description="Polar residues" evidence="1">
    <location>
        <begin position="581"/>
        <end position="609"/>
    </location>
</feature>
<feature type="region of interest" description="Disordered" evidence="1">
    <location>
        <begin position="276"/>
        <end position="304"/>
    </location>
</feature>
<dbReference type="CDD" id="cd00934">
    <property type="entry name" value="PTB"/>
    <property type="match status" value="1"/>
</dbReference>
<evidence type="ECO:0000313" key="3">
    <source>
        <dbReference type="EMBL" id="KAF3843341.1"/>
    </source>
</evidence>
<proteinExistence type="predicted"/>
<dbReference type="SMART" id="SM00462">
    <property type="entry name" value="PTB"/>
    <property type="match status" value="2"/>
</dbReference>
<dbReference type="PROSITE" id="PS01179">
    <property type="entry name" value="PID"/>
    <property type="match status" value="1"/>
</dbReference>
<dbReference type="InterPro" id="IPR051133">
    <property type="entry name" value="Adapter_Engulfment-Domain"/>
</dbReference>
<comment type="caution">
    <text evidence="3">The sequence shown here is derived from an EMBL/GenBank/DDBJ whole genome shotgun (WGS) entry which is preliminary data.</text>
</comment>
<evidence type="ECO:0000259" key="2">
    <source>
        <dbReference type="PROSITE" id="PS01179"/>
    </source>
</evidence>
<gene>
    <name evidence="3" type="ORF">F7725_002190</name>
</gene>
<dbReference type="AlphaFoldDB" id="A0A7J5Y2V0"/>
<dbReference type="FunFam" id="2.30.29.30:FF:000076">
    <property type="entry name" value="TBC1 domain family member 4 isoform X1"/>
    <property type="match status" value="1"/>
</dbReference>
<dbReference type="PANTHER" id="PTHR11232">
    <property type="entry name" value="PHOSPHOTYROSINE INTERACTION DOMAIN-CONTAINING FAMILY MEMBER"/>
    <property type="match status" value="1"/>
</dbReference>
<dbReference type="OrthoDB" id="295078at2759"/>
<protein>
    <recommendedName>
        <fullName evidence="2">PID domain-containing protein</fullName>
    </recommendedName>
</protein>
<name>A0A7J5Y2V0_DISMA</name>
<feature type="domain" description="PID" evidence="2">
    <location>
        <begin position="318"/>
        <end position="390"/>
    </location>
</feature>
<dbReference type="InterPro" id="IPR006020">
    <property type="entry name" value="PTB/PI_dom"/>
</dbReference>
<evidence type="ECO:0000256" key="1">
    <source>
        <dbReference type="SAM" id="MobiDB-lite"/>
    </source>
</evidence>
<dbReference type="Gene3D" id="2.30.29.30">
    <property type="entry name" value="Pleckstrin-homology domain (PH domain)/Phosphotyrosine-binding domain (PTB)"/>
    <property type="match status" value="2"/>
</dbReference>
<feature type="region of interest" description="Disordered" evidence="1">
    <location>
        <begin position="205"/>
        <end position="241"/>
    </location>
</feature>
<dbReference type="InterPro" id="IPR011993">
    <property type="entry name" value="PH-like_dom_sf"/>
</dbReference>
<dbReference type="EMBL" id="JAAKFY010000018">
    <property type="protein sequence ID" value="KAF3843341.1"/>
    <property type="molecule type" value="Genomic_DNA"/>
</dbReference>
<keyword evidence="4" id="KW-1185">Reference proteome</keyword>
<dbReference type="Pfam" id="PF00640">
    <property type="entry name" value="PID"/>
    <property type="match status" value="1"/>
</dbReference>
<reference evidence="3 4" key="1">
    <citation type="submission" date="2020-03" db="EMBL/GenBank/DDBJ databases">
        <title>Dissostichus mawsoni Genome sequencing and assembly.</title>
        <authorList>
            <person name="Park H."/>
        </authorList>
    </citation>
    <scope>NUCLEOTIDE SEQUENCE [LARGE SCALE GENOMIC DNA]</scope>
    <source>
        <strain evidence="3">DM0001</strain>
        <tissue evidence="3">Muscle</tissue>
    </source>
</reference>
<dbReference type="SUPFAM" id="SSF50729">
    <property type="entry name" value="PH domain-like"/>
    <property type="match status" value="2"/>
</dbReference>
<dbReference type="CDD" id="cd01269">
    <property type="entry name" value="PTB_TBC1D1_like"/>
    <property type="match status" value="1"/>
</dbReference>
<feature type="region of interest" description="Disordered" evidence="1">
    <location>
        <begin position="662"/>
        <end position="682"/>
    </location>
</feature>
<dbReference type="Proteomes" id="UP000518266">
    <property type="component" value="Unassembled WGS sequence"/>
</dbReference>
<dbReference type="PANTHER" id="PTHR11232:SF50">
    <property type="entry name" value="TBC1 DOMAIN FAMILY MEMBER 1"/>
    <property type="match status" value="1"/>
</dbReference>
<sequence>MKVDMESLDERESSPPKSDRTFSLTYIGWSSLDRRSTLPMLPWLVAEIRRKCEKGDCGPVVQPREVQLALNPLSSDVNNSSVFIFEHKAQLISRFIHNSNDLTYFAYLLRGHPDNPESEMSCHVFKAGDPNQVPEVISRIRQVSKSALKGDTKPKQEAEEAFYNSQKFEVLYCGKVERKRLRLLNGQRGSTENAPVEFLIGEDGDPLSSVLNESAQAPGSPGVEEVNGGGGKGLSNSGSQSSLRGAFPECILEDSGFEEPQEFRTRCSSLAGSLQRKPGEGVIMGPTRRRHSSAPNHVQPSDSDKNRTMLFQVGRFEVNLISPESKTVVLEKHFKDISSCCQGVKQSDHFGFICRDPVESGPSQYVCYVFQCASESLVDEVMLTLKQAFSTAATLQSNKTPSSSVKPAPCMTCTSSARGLKVSLYPPRAKLAIQKYLSQLTDTEQVDIFERVQRLKPGSDQEENELVILHLRQLCGTKQKTHLHIGETPQPSAAEGSATSSRFKLDVLKNKARTSLTSSLENIFARGASRMRGRLGSMGSLSSFERVPLLLSLKTTRMLVNSSTCHTFSHPPVKKRISFEGQPSSQRQAPLRRQQSVNPELLQSRTRSVSESEYLQLPSSFSAPTFLKKHLPGLPGLPELPGRHHLSGVCDAAVFSRSNGEGRKRTLSACSNDSVSGALPPTPRRVSWRQKIFLRSHRP</sequence>
<accession>A0A7J5Y2V0</accession>
<feature type="region of interest" description="Disordered" evidence="1">
    <location>
        <begin position="571"/>
        <end position="609"/>
    </location>
</feature>